<dbReference type="InterPro" id="IPR005632">
    <property type="entry name" value="Chaperone_Skp"/>
</dbReference>
<evidence type="ECO:0000313" key="5">
    <source>
        <dbReference type="EMBL" id="MBB5706631.1"/>
    </source>
</evidence>
<dbReference type="Proteomes" id="UP000537161">
    <property type="component" value="Unassembled WGS sequence"/>
</dbReference>
<proteinExistence type="inferred from homology"/>
<protein>
    <submittedName>
        <fullName evidence="5">Skp family chaperone for outer membrane proteins</fullName>
    </submittedName>
</protein>
<dbReference type="SMART" id="SM00935">
    <property type="entry name" value="OmpH"/>
    <property type="match status" value="1"/>
</dbReference>
<dbReference type="InterPro" id="IPR024930">
    <property type="entry name" value="Skp_dom_sf"/>
</dbReference>
<gene>
    <name evidence="5" type="ORF">FHR21_001988</name>
</gene>
<evidence type="ECO:0000256" key="3">
    <source>
        <dbReference type="SAM" id="MobiDB-lite"/>
    </source>
</evidence>
<keyword evidence="6" id="KW-1185">Reference proteome</keyword>
<name>A0A7W9B5I1_9SPHN</name>
<dbReference type="EMBL" id="JACIJH010000005">
    <property type="protein sequence ID" value="MBB5706631.1"/>
    <property type="molecule type" value="Genomic_DNA"/>
</dbReference>
<dbReference type="GO" id="GO:0051082">
    <property type="term" value="F:unfolded protein binding"/>
    <property type="evidence" value="ECO:0007669"/>
    <property type="project" value="InterPro"/>
</dbReference>
<dbReference type="PANTHER" id="PTHR35089:SF1">
    <property type="entry name" value="CHAPERONE PROTEIN SKP"/>
    <property type="match status" value="1"/>
</dbReference>
<organism evidence="5 6">
    <name type="scientific">Sphingopyxis panaciterrulae</name>
    <dbReference type="NCBI Taxonomy" id="462372"/>
    <lineage>
        <taxon>Bacteria</taxon>
        <taxon>Pseudomonadati</taxon>
        <taxon>Pseudomonadota</taxon>
        <taxon>Alphaproteobacteria</taxon>
        <taxon>Sphingomonadales</taxon>
        <taxon>Sphingomonadaceae</taxon>
        <taxon>Sphingopyxis</taxon>
    </lineage>
</organism>
<comment type="caution">
    <text evidence="5">The sequence shown here is derived from an EMBL/GenBank/DDBJ whole genome shotgun (WGS) entry which is preliminary data.</text>
</comment>
<dbReference type="RefSeq" id="WP_184097715.1">
    <property type="nucleotide sequence ID" value="NZ_JACIJH010000005.1"/>
</dbReference>
<evidence type="ECO:0000256" key="2">
    <source>
        <dbReference type="ARBA" id="ARBA00022729"/>
    </source>
</evidence>
<keyword evidence="2 4" id="KW-0732">Signal</keyword>
<sequence>MKKIFVASALAIASLSVSPMLAAPAAAQARGVAVADVRVAAARSNAFTTASQQIQTTYKAQIDQAEARGQTLQAELNVLVAKYNEEAKKTPQNQTALQAAAKAVQDKRQSATEELSKINGPVDLAVAYVEDQISVRMNEAIKAAMTAKKIDLLLSPEAVLARENNVDITDAVVTELNRLLPSVSITPPAGYQPGQLVQQKNQAAMNAARAQQGAAAAPAAGTQPQTR</sequence>
<dbReference type="SUPFAM" id="SSF111384">
    <property type="entry name" value="OmpH-like"/>
    <property type="match status" value="1"/>
</dbReference>
<feature type="chain" id="PRO_5031054011" evidence="4">
    <location>
        <begin position="23"/>
        <end position="227"/>
    </location>
</feature>
<evidence type="ECO:0000256" key="1">
    <source>
        <dbReference type="ARBA" id="ARBA00009091"/>
    </source>
</evidence>
<feature type="region of interest" description="Disordered" evidence="3">
    <location>
        <begin position="202"/>
        <end position="227"/>
    </location>
</feature>
<evidence type="ECO:0000313" key="6">
    <source>
        <dbReference type="Proteomes" id="UP000537161"/>
    </source>
</evidence>
<evidence type="ECO:0000256" key="4">
    <source>
        <dbReference type="SAM" id="SignalP"/>
    </source>
</evidence>
<dbReference type="GO" id="GO:0005829">
    <property type="term" value="C:cytosol"/>
    <property type="evidence" value="ECO:0007669"/>
    <property type="project" value="TreeGrafter"/>
</dbReference>
<feature type="signal peptide" evidence="4">
    <location>
        <begin position="1"/>
        <end position="22"/>
    </location>
</feature>
<dbReference type="PANTHER" id="PTHR35089">
    <property type="entry name" value="CHAPERONE PROTEIN SKP"/>
    <property type="match status" value="1"/>
</dbReference>
<comment type="similarity">
    <text evidence="1">Belongs to the Skp family.</text>
</comment>
<dbReference type="Gene3D" id="3.30.910.20">
    <property type="entry name" value="Skp domain"/>
    <property type="match status" value="1"/>
</dbReference>
<dbReference type="AlphaFoldDB" id="A0A7W9B5I1"/>
<accession>A0A7W9B5I1</accession>
<dbReference type="Pfam" id="PF03938">
    <property type="entry name" value="OmpH"/>
    <property type="match status" value="1"/>
</dbReference>
<dbReference type="GO" id="GO:0050821">
    <property type="term" value="P:protein stabilization"/>
    <property type="evidence" value="ECO:0007669"/>
    <property type="project" value="TreeGrafter"/>
</dbReference>
<reference evidence="5 6" key="1">
    <citation type="submission" date="2020-08" db="EMBL/GenBank/DDBJ databases">
        <title>Genomic Encyclopedia of Type Strains, Phase IV (KMG-IV): sequencing the most valuable type-strain genomes for metagenomic binning, comparative biology and taxonomic classification.</title>
        <authorList>
            <person name="Goeker M."/>
        </authorList>
    </citation>
    <scope>NUCLEOTIDE SEQUENCE [LARGE SCALE GENOMIC DNA]</scope>
    <source>
        <strain evidence="5 6">DSM 27163</strain>
    </source>
</reference>